<reference evidence="3 4" key="1">
    <citation type="submission" date="2019-05" db="EMBL/GenBank/DDBJ databases">
        <title>The metagenome of a microbial culture collection derived from dairy environment covers the genomic content of the human microbiome.</title>
        <authorList>
            <person name="Roder T."/>
            <person name="Wuthrich D."/>
            <person name="Sattari Z."/>
            <person name="Von Ah U."/>
            <person name="Bar C."/>
            <person name="Ronchi F."/>
            <person name="Macpherson A.J."/>
            <person name="Ganal-Vonarburg S.C."/>
            <person name="Bruggmann R."/>
            <person name="Vergeres G."/>
        </authorList>
    </citation>
    <scope>NUCLEOTIDE SEQUENCE [LARGE SCALE GENOMIC DNA]</scope>
    <source>
        <strain evidence="3 4">FAM 24235</strain>
    </source>
</reference>
<dbReference type="PANTHER" id="PTHR41328">
    <property type="entry name" value="TERMINASE SMALL SUBUNIT-RELATED"/>
    <property type="match status" value="1"/>
</dbReference>
<dbReference type="PANTHER" id="PTHR41328:SF2">
    <property type="entry name" value="TERMINASE SMALL SUBUNIT"/>
    <property type="match status" value="1"/>
</dbReference>
<gene>
    <name evidence="3" type="ORF">FEZ48_06230</name>
</gene>
<comment type="caution">
    <text evidence="3">The sequence shown here is derived from an EMBL/GenBank/DDBJ whole genome shotgun (WGS) entry which is preliminary data.</text>
</comment>
<protein>
    <submittedName>
        <fullName evidence="3">Terminase small subunit</fullName>
    </submittedName>
</protein>
<evidence type="ECO:0000313" key="4">
    <source>
        <dbReference type="Proteomes" id="UP000307201"/>
    </source>
</evidence>
<evidence type="ECO:0000256" key="1">
    <source>
        <dbReference type="ARBA" id="ARBA00022612"/>
    </source>
</evidence>
<accession>A0A5R9C3Y8</accession>
<dbReference type="Proteomes" id="UP000307201">
    <property type="component" value="Unassembled WGS sequence"/>
</dbReference>
<evidence type="ECO:0000256" key="2">
    <source>
        <dbReference type="ARBA" id="ARBA00023219"/>
    </source>
</evidence>
<dbReference type="Pfam" id="PF03592">
    <property type="entry name" value="Terminase_2"/>
    <property type="match status" value="1"/>
</dbReference>
<organism evidence="3 4">
    <name type="scientific">Marinilactibacillus psychrotolerans</name>
    <dbReference type="NCBI Taxonomy" id="191770"/>
    <lineage>
        <taxon>Bacteria</taxon>
        <taxon>Bacillati</taxon>
        <taxon>Bacillota</taxon>
        <taxon>Bacilli</taxon>
        <taxon>Lactobacillales</taxon>
        <taxon>Carnobacteriaceae</taxon>
        <taxon>Marinilactibacillus</taxon>
    </lineage>
</organism>
<keyword evidence="2" id="KW-0231">Viral genome packaging</keyword>
<dbReference type="InterPro" id="IPR038713">
    <property type="entry name" value="Terminase_Gp1_N_sf"/>
</dbReference>
<sequence>MTNEATEQQKRFIDEYIKLRESNQTLAAINAGYSSKSASSQSSQLLKNPKVLAYLKERKKELEQQLRQEFMYDALEARKVMYEIMNDYEAPDNVRLSAAKDFLDRAGYKPIEKTEISGGLNVNNPFEGIDTNDIKKLIDSE</sequence>
<dbReference type="GO" id="GO:0051276">
    <property type="term" value="P:chromosome organization"/>
    <property type="evidence" value="ECO:0007669"/>
    <property type="project" value="InterPro"/>
</dbReference>
<dbReference type="AlphaFoldDB" id="A0A5R9C3Y8"/>
<dbReference type="InterPro" id="IPR052404">
    <property type="entry name" value="SPP1-like_terminase"/>
</dbReference>
<dbReference type="RefSeq" id="WP_138471669.1">
    <property type="nucleotide sequence ID" value="NZ_VBTE01000015.1"/>
</dbReference>
<dbReference type="OrthoDB" id="7358785at2"/>
<dbReference type="InterPro" id="IPR005335">
    <property type="entry name" value="Terminase_ssu"/>
</dbReference>
<dbReference type="EMBL" id="VBTE01000015">
    <property type="protein sequence ID" value="TLQ07576.1"/>
    <property type="molecule type" value="Genomic_DNA"/>
</dbReference>
<dbReference type="Gene3D" id="1.10.10.1400">
    <property type="entry name" value="Terminase, small subunit, N-terminal DNA-binding domain, HTH motif"/>
    <property type="match status" value="1"/>
</dbReference>
<proteinExistence type="predicted"/>
<keyword evidence="1" id="KW-1188">Viral release from host cell</keyword>
<evidence type="ECO:0000313" key="3">
    <source>
        <dbReference type="EMBL" id="TLQ07576.1"/>
    </source>
</evidence>
<name>A0A5R9C3Y8_9LACT</name>